<dbReference type="SUPFAM" id="SSF51182">
    <property type="entry name" value="RmlC-like cupins"/>
    <property type="match status" value="1"/>
</dbReference>
<name>A0A4Q5M1U7_9BACT</name>
<dbReference type="PANTHER" id="PTHR43212:SF3">
    <property type="entry name" value="QUERCETIN 2,3-DIOXYGENASE"/>
    <property type="match status" value="1"/>
</dbReference>
<keyword evidence="3" id="KW-1185">Reference proteome</keyword>
<evidence type="ECO:0000259" key="1">
    <source>
        <dbReference type="Pfam" id="PF17954"/>
    </source>
</evidence>
<dbReference type="Proteomes" id="UP000293162">
    <property type="component" value="Unassembled WGS sequence"/>
</dbReference>
<dbReference type="OrthoDB" id="321327at2"/>
<dbReference type="InterPro" id="IPR014710">
    <property type="entry name" value="RmlC-like_jellyroll"/>
</dbReference>
<dbReference type="Pfam" id="PF17954">
    <property type="entry name" value="Pirin_C_2"/>
    <property type="match status" value="1"/>
</dbReference>
<proteinExistence type="predicted"/>
<feature type="domain" description="Quercetin 2,3-dioxygenase C-terminal cupin" evidence="1">
    <location>
        <begin position="157"/>
        <end position="224"/>
    </location>
</feature>
<accession>A0A4Q5M1U7</accession>
<organism evidence="2 3">
    <name type="scientific">Emticicia agri</name>
    <dbReference type="NCBI Taxonomy" id="2492393"/>
    <lineage>
        <taxon>Bacteria</taxon>
        <taxon>Pseudomonadati</taxon>
        <taxon>Bacteroidota</taxon>
        <taxon>Cytophagia</taxon>
        <taxon>Cytophagales</taxon>
        <taxon>Leadbetterellaceae</taxon>
        <taxon>Emticicia</taxon>
    </lineage>
</organism>
<dbReference type="InterPro" id="IPR011051">
    <property type="entry name" value="RmlC_Cupin_sf"/>
</dbReference>
<dbReference type="InterPro" id="IPR041602">
    <property type="entry name" value="Quercetinase_C"/>
</dbReference>
<dbReference type="EMBL" id="SEWF01000009">
    <property type="protein sequence ID" value="RYU96234.1"/>
    <property type="molecule type" value="Genomic_DNA"/>
</dbReference>
<evidence type="ECO:0000313" key="2">
    <source>
        <dbReference type="EMBL" id="RYU96234.1"/>
    </source>
</evidence>
<sequence length="236" mass="27012">MLTQTEGQIYLSHLRGVTNRKTFRSFHTFNHGTYFDKTRTPFGNLIACNDDTLAAGNSIITNVDKYMELIIIPLVGCIEVKDNHDKSQVLEAGQAFILRLKMEEYYQILNPFKDELVNFLQVWFEREQIDKEQSNELITFDIDTNKNRLTAIGDYCYIGKFEGREEGVLSIDGTNKGVFGLVIEGAFEFQNRLLESRDSIALWNENNEALQIEFEALSNDAIILITEVTTKDGISF</sequence>
<evidence type="ECO:0000313" key="3">
    <source>
        <dbReference type="Proteomes" id="UP000293162"/>
    </source>
</evidence>
<dbReference type="InterPro" id="IPR012093">
    <property type="entry name" value="Pirin"/>
</dbReference>
<gene>
    <name evidence="2" type="ORF">EWM59_08475</name>
</gene>
<dbReference type="Gene3D" id="2.60.120.10">
    <property type="entry name" value="Jelly Rolls"/>
    <property type="match status" value="2"/>
</dbReference>
<comment type="caution">
    <text evidence="2">The sequence shown here is derived from an EMBL/GenBank/DDBJ whole genome shotgun (WGS) entry which is preliminary data.</text>
</comment>
<reference evidence="2 3" key="1">
    <citation type="submission" date="2019-02" db="EMBL/GenBank/DDBJ databases">
        <title>Bacterial novel species Emticicia sp. 17J42-9 isolated from soil.</title>
        <authorList>
            <person name="Jung H.-Y."/>
        </authorList>
    </citation>
    <scope>NUCLEOTIDE SEQUENCE [LARGE SCALE GENOMIC DNA]</scope>
    <source>
        <strain evidence="2 3">17J42-9</strain>
    </source>
</reference>
<protein>
    <submittedName>
        <fullName evidence="2">Pirin</fullName>
    </submittedName>
</protein>
<dbReference type="AlphaFoldDB" id="A0A4Q5M1U7"/>
<dbReference type="RefSeq" id="WP_130020525.1">
    <property type="nucleotide sequence ID" value="NZ_SEWF01000009.1"/>
</dbReference>
<dbReference type="PANTHER" id="PTHR43212">
    <property type="entry name" value="QUERCETIN 2,3-DIOXYGENASE"/>
    <property type="match status" value="1"/>
</dbReference>